<evidence type="ECO:0000313" key="1">
    <source>
        <dbReference type="EMBL" id="GBP89064.1"/>
    </source>
</evidence>
<reference evidence="1 2" key="1">
    <citation type="journal article" date="2019" name="Commun. Biol.">
        <title>The bagworm genome reveals a unique fibroin gene that provides high tensile strength.</title>
        <authorList>
            <person name="Kono N."/>
            <person name="Nakamura H."/>
            <person name="Ohtoshi R."/>
            <person name="Tomita M."/>
            <person name="Numata K."/>
            <person name="Arakawa K."/>
        </authorList>
    </citation>
    <scope>NUCLEOTIDE SEQUENCE [LARGE SCALE GENOMIC DNA]</scope>
</reference>
<proteinExistence type="predicted"/>
<name>A0A4C1ZPR1_EUMVA</name>
<protein>
    <submittedName>
        <fullName evidence="1">Uncharacterized protein</fullName>
    </submittedName>
</protein>
<keyword evidence="2" id="KW-1185">Reference proteome</keyword>
<accession>A0A4C1ZPR1</accession>
<sequence length="148" mass="16895">MMECSLRASDGASVMVSYTITPPMTRSLLFVCLYPLGTGVEEENVYDSTKPLPPDVFDFRRSENNSYETKGRLNRERRFYKSSTASAWGCFRVKRRGRGYHCKLGVTSENPARCPSRHRGRPQASRVGCDNERSNFEVMKDVIEVKLL</sequence>
<dbReference type="EMBL" id="BGZK01001973">
    <property type="protein sequence ID" value="GBP89064.1"/>
    <property type="molecule type" value="Genomic_DNA"/>
</dbReference>
<gene>
    <name evidence="1" type="ORF">EVAR_64700_1</name>
</gene>
<comment type="caution">
    <text evidence="1">The sequence shown here is derived from an EMBL/GenBank/DDBJ whole genome shotgun (WGS) entry which is preliminary data.</text>
</comment>
<organism evidence="1 2">
    <name type="scientific">Eumeta variegata</name>
    <name type="common">Bagworm moth</name>
    <name type="synonym">Eumeta japonica</name>
    <dbReference type="NCBI Taxonomy" id="151549"/>
    <lineage>
        <taxon>Eukaryota</taxon>
        <taxon>Metazoa</taxon>
        <taxon>Ecdysozoa</taxon>
        <taxon>Arthropoda</taxon>
        <taxon>Hexapoda</taxon>
        <taxon>Insecta</taxon>
        <taxon>Pterygota</taxon>
        <taxon>Neoptera</taxon>
        <taxon>Endopterygota</taxon>
        <taxon>Lepidoptera</taxon>
        <taxon>Glossata</taxon>
        <taxon>Ditrysia</taxon>
        <taxon>Tineoidea</taxon>
        <taxon>Psychidae</taxon>
        <taxon>Oiketicinae</taxon>
        <taxon>Eumeta</taxon>
    </lineage>
</organism>
<dbReference type="Proteomes" id="UP000299102">
    <property type="component" value="Unassembled WGS sequence"/>
</dbReference>
<evidence type="ECO:0000313" key="2">
    <source>
        <dbReference type="Proteomes" id="UP000299102"/>
    </source>
</evidence>
<dbReference type="AlphaFoldDB" id="A0A4C1ZPR1"/>